<feature type="compositionally biased region" description="Low complexity" evidence="7">
    <location>
        <begin position="212"/>
        <end position="240"/>
    </location>
</feature>
<keyword evidence="8" id="KW-0732">Signal</keyword>
<dbReference type="EMBL" id="VSWD01000008">
    <property type="protein sequence ID" value="KAK3094869.1"/>
    <property type="molecule type" value="Genomic_DNA"/>
</dbReference>
<gene>
    <name evidence="10" type="ORF">FSP39_007325</name>
</gene>
<feature type="chain" id="PRO_5041651821" description="Chitin-binding type-4 domain-containing protein" evidence="8">
    <location>
        <begin position="19"/>
        <end position="342"/>
    </location>
</feature>
<dbReference type="AlphaFoldDB" id="A0AA88Y9K6"/>
<keyword evidence="11" id="KW-1185">Reference proteome</keyword>
<keyword evidence="3" id="KW-0186">Copper</keyword>
<evidence type="ECO:0000256" key="1">
    <source>
        <dbReference type="ARBA" id="ARBA00001973"/>
    </source>
</evidence>
<feature type="region of interest" description="Disordered" evidence="7">
    <location>
        <begin position="212"/>
        <end position="241"/>
    </location>
</feature>
<evidence type="ECO:0000256" key="4">
    <source>
        <dbReference type="ARBA" id="ARBA00023157"/>
    </source>
</evidence>
<evidence type="ECO:0000313" key="10">
    <source>
        <dbReference type="EMBL" id="KAK3094869.1"/>
    </source>
</evidence>
<keyword evidence="5" id="KW-0325">Glycoprotein</keyword>
<reference evidence="10" key="1">
    <citation type="submission" date="2019-08" db="EMBL/GenBank/DDBJ databases">
        <title>The improved chromosome-level genome for the pearl oyster Pinctada fucata martensii using PacBio sequencing and Hi-C.</title>
        <authorList>
            <person name="Zheng Z."/>
        </authorList>
    </citation>
    <scope>NUCLEOTIDE SEQUENCE</scope>
    <source>
        <strain evidence="10">ZZ-2019</strain>
        <tissue evidence="10">Adductor muscle</tissue>
    </source>
</reference>
<accession>A0AA88Y9K6</accession>
<evidence type="ECO:0000259" key="9">
    <source>
        <dbReference type="Pfam" id="PF03067"/>
    </source>
</evidence>
<comment type="cofactor">
    <cofactor evidence="1">
        <name>Cu(2+)</name>
        <dbReference type="ChEBI" id="CHEBI:29036"/>
    </cofactor>
</comment>
<keyword evidence="4" id="KW-1015">Disulfide bond</keyword>
<dbReference type="GO" id="GO:0046872">
    <property type="term" value="F:metal ion binding"/>
    <property type="evidence" value="ECO:0007669"/>
    <property type="project" value="UniProtKB-KW"/>
</dbReference>
<sequence length="342" mass="37536">MKELYVLVVFCLLDGVTGHGRLLEPPSRSSLWRFGLSGLYNYNDNSLYCGGFMNQYFKNNGKCGICGDPYQGPRDNEAGGKYATGFIARHYTAGQVMNVVVEVTVNHYGYFEFKICPNNDVKKAATKECLDKHLLSLTNGTTRYYVTQNIVGKYHITLQLPKDLTCTQCVFQWRWHGGNNWGRDPLTGRSCLGCGPQEEFYGCADVAISDGSGQSQVSGGSANSQVSGGSNNGHASGGSAIQRPVWNPFVQSWGRVTRPPTTRTTRPPVQTQPPVQVQNPQYIFRPGVDLSKQTTTTTEAPQKTGGSKCRGINNWNGIAYFDRWCTIQCGRGNCPSNACSCS</sequence>
<dbReference type="Pfam" id="PF03067">
    <property type="entry name" value="LPMO_10"/>
    <property type="match status" value="1"/>
</dbReference>
<evidence type="ECO:0000313" key="11">
    <source>
        <dbReference type="Proteomes" id="UP001186944"/>
    </source>
</evidence>
<feature type="compositionally biased region" description="Low complexity" evidence="7">
    <location>
        <begin position="255"/>
        <end position="274"/>
    </location>
</feature>
<feature type="domain" description="Chitin-binding type-4" evidence="9">
    <location>
        <begin position="19"/>
        <end position="206"/>
    </location>
</feature>
<name>A0AA88Y9K6_PINIB</name>
<comment type="similarity">
    <text evidence="6">Belongs to the polysaccharide monooxygenase AA13 family.</text>
</comment>
<protein>
    <recommendedName>
        <fullName evidence="9">Chitin-binding type-4 domain-containing protein</fullName>
    </recommendedName>
</protein>
<feature type="region of interest" description="Disordered" evidence="7">
    <location>
        <begin position="253"/>
        <end position="274"/>
    </location>
</feature>
<evidence type="ECO:0000256" key="2">
    <source>
        <dbReference type="ARBA" id="ARBA00022723"/>
    </source>
</evidence>
<evidence type="ECO:0000256" key="8">
    <source>
        <dbReference type="SAM" id="SignalP"/>
    </source>
</evidence>
<evidence type="ECO:0000256" key="7">
    <source>
        <dbReference type="SAM" id="MobiDB-lite"/>
    </source>
</evidence>
<comment type="caution">
    <text evidence="10">The sequence shown here is derived from an EMBL/GenBank/DDBJ whole genome shotgun (WGS) entry which is preliminary data.</text>
</comment>
<dbReference type="PANTHER" id="PTHR36575:SF2">
    <property type="entry name" value="CHITIN-BINDING TYPE-4 DOMAIN-CONTAINING PROTEIN-RELATED"/>
    <property type="match status" value="1"/>
</dbReference>
<proteinExistence type="inferred from homology"/>
<dbReference type="PANTHER" id="PTHR36575">
    <property type="entry name" value="BINDING PROTEIN, PUTATIVE (AFU_ORTHOLOGUE AFUA_1G14430)-RELATED"/>
    <property type="match status" value="1"/>
</dbReference>
<feature type="signal peptide" evidence="8">
    <location>
        <begin position="1"/>
        <end position="18"/>
    </location>
</feature>
<organism evidence="10 11">
    <name type="scientific">Pinctada imbricata</name>
    <name type="common">Atlantic pearl-oyster</name>
    <name type="synonym">Pinctada martensii</name>
    <dbReference type="NCBI Taxonomy" id="66713"/>
    <lineage>
        <taxon>Eukaryota</taxon>
        <taxon>Metazoa</taxon>
        <taxon>Spiralia</taxon>
        <taxon>Lophotrochozoa</taxon>
        <taxon>Mollusca</taxon>
        <taxon>Bivalvia</taxon>
        <taxon>Autobranchia</taxon>
        <taxon>Pteriomorphia</taxon>
        <taxon>Pterioida</taxon>
        <taxon>Pterioidea</taxon>
        <taxon>Pteriidae</taxon>
        <taxon>Pinctada</taxon>
    </lineage>
</organism>
<dbReference type="InterPro" id="IPR052282">
    <property type="entry name" value="Starch-active_LPMO"/>
</dbReference>
<evidence type="ECO:0000256" key="5">
    <source>
        <dbReference type="ARBA" id="ARBA00023180"/>
    </source>
</evidence>
<dbReference type="Proteomes" id="UP001186944">
    <property type="component" value="Unassembled WGS sequence"/>
</dbReference>
<dbReference type="InterPro" id="IPR004302">
    <property type="entry name" value="Cellulose/chitin-bd_N"/>
</dbReference>
<keyword evidence="2" id="KW-0479">Metal-binding</keyword>
<evidence type="ECO:0000256" key="3">
    <source>
        <dbReference type="ARBA" id="ARBA00023008"/>
    </source>
</evidence>
<evidence type="ECO:0000256" key="6">
    <source>
        <dbReference type="ARBA" id="ARBA00034311"/>
    </source>
</evidence>